<evidence type="ECO:0000313" key="1">
    <source>
        <dbReference type="EMBL" id="CDP01558.1"/>
    </source>
</evidence>
<organism evidence="1 2">
    <name type="scientific">Coffea canephora</name>
    <name type="common">Robusta coffee</name>
    <dbReference type="NCBI Taxonomy" id="49390"/>
    <lineage>
        <taxon>Eukaryota</taxon>
        <taxon>Viridiplantae</taxon>
        <taxon>Streptophyta</taxon>
        <taxon>Embryophyta</taxon>
        <taxon>Tracheophyta</taxon>
        <taxon>Spermatophyta</taxon>
        <taxon>Magnoliopsida</taxon>
        <taxon>eudicotyledons</taxon>
        <taxon>Gunneridae</taxon>
        <taxon>Pentapetalae</taxon>
        <taxon>asterids</taxon>
        <taxon>lamiids</taxon>
        <taxon>Gentianales</taxon>
        <taxon>Rubiaceae</taxon>
        <taxon>Ixoroideae</taxon>
        <taxon>Gardenieae complex</taxon>
        <taxon>Bertiereae - Coffeeae clade</taxon>
        <taxon>Coffeeae</taxon>
        <taxon>Coffea</taxon>
    </lineage>
</organism>
<dbReference type="AlphaFoldDB" id="A0A068U1S3"/>
<accession>A0A068U1S3</accession>
<protein>
    <submittedName>
        <fullName evidence="1">Uncharacterized protein</fullName>
    </submittedName>
</protein>
<dbReference type="Gramene" id="CDP01558">
    <property type="protein sequence ID" value="CDP01558"/>
    <property type="gene ID" value="GSCOC_T00036650001"/>
</dbReference>
<reference evidence="2" key="1">
    <citation type="journal article" date="2014" name="Science">
        <title>The coffee genome provides insight into the convergent evolution of caffeine biosynthesis.</title>
        <authorList>
            <person name="Denoeud F."/>
            <person name="Carretero-Paulet L."/>
            <person name="Dereeper A."/>
            <person name="Droc G."/>
            <person name="Guyot R."/>
            <person name="Pietrella M."/>
            <person name="Zheng C."/>
            <person name="Alberti A."/>
            <person name="Anthony F."/>
            <person name="Aprea G."/>
            <person name="Aury J.M."/>
            <person name="Bento P."/>
            <person name="Bernard M."/>
            <person name="Bocs S."/>
            <person name="Campa C."/>
            <person name="Cenci A."/>
            <person name="Combes M.C."/>
            <person name="Crouzillat D."/>
            <person name="Da Silva C."/>
            <person name="Daddiego L."/>
            <person name="De Bellis F."/>
            <person name="Dussert S."/>
            <person name="Garsmeur O."/>
            <person name="Gayraud T."/>
            <person name="Guignon V."/>
            <person name="Jahn K."/>
            <person name="Jamilloux V."/>
            <person name="Joet T."/>
            <person name="Labadie K."/>
            <person name="Lan T."/>
            <person name="Leclercq J."/>
            <person name="Lepelley M."/>
            <person name="Leroy T."/>
            <person name="Li L.T."/>
            <person name="Librado P."/>
            <person name="Lopez L."/>
            <person name="Munoz A."/>
            <person name="Noel B."/>
            <person name="Pallavicini A."/>
            <person name="Perrotta G."/>
            <person name="Poncet V."/>
            <person name="Pot D."/>
            <person name="Priyono X."/>
            <person name="Rigoreau M."/>
            <person name="Rouard M."/>
            <person name="Rozas J."/>
            <person name="Tranchant-Dubreuil C."/>
            <person name="VanBuren R."/>
            <person name="Zhang Q."/>
            <person name="Andrade A.C."/>
            <person name="Argout X."/>
            <person name="Bertrand B."/>
            <person name="de Kochko A."/>
            <person name="Graziosi G."/>
            <person name="Henry R.J."/>
            <person name="Jayarama X."/>
            <person name="Ming R."/>
            <person name="Nagai C."/>
            <person name="Rounsley S."/>
            <person name="Sankoff D."/>
            <person name="Giuliano G."/>
            <person name="Albert V.A."/>
            <person name="Wincker P."/>
            <person name="Lashermes P."/>
        </authorList>
    </citation>
    <scope>NUCLEOTIDE SEQUENCE [LARGE SCALE GENOMIC DNA]</scope>
    <source>
        <strain evidence="2">cv. DH200-94</strain>
    </source>
</reference>
<name>A0A068U1S3_COFCA</name>
<gene>
    <name evidence="1" type="ORF">GSCOC_T00036650001</name>
</gene>
<dbReference type="Proteomes" id="UP000295252">
    <property type="component" value="Chromosome IX"/>
</dbReference>
<sequence>MCDSHSRYSESGKIFGSAPSLRILAPTTVVDLTSLLRVDSFGASAAAPPLEPFFAFPLAGEGEIRLEEKCL</sequence>
<proteinExistence type="predicted"/>
<dbReference type="OMA" id="SEYSESC"/>
<keyword evidence="2" id="KW-1185">Reference proteome</keyword>
<dbReference type="EMBL" id="HG739091">
    <property type="protein sequence ID" value="CDP01558.1"/>
    <property type="molecule type" value="Genomic_DNA"/>
</dbReference>
<evidence type="ECO:0000313" key="2">
    <source>
        <dbReference type="Proteomes" id="UP000295252"/>
    </source>
</evidence>
<dbReference type="InParanoid" id="A0A068U1S3"/>